<feature type="compositionally biased region" description="Basic residues" evidence="1">
    <location>
        <begin position="154"/>
        <end position="167"/>
    </location>
</feature>
<evidence type="ECO:0000256" key="1">
    <source>
        <dbReference type="SAM" id="MobiDB-lite"/>
    </source>
</evidence>
<feature type="region of interest" description="Disordered" evidence="1">
    <location>
        <begin position="154"/>
        <end position="176"/>
    </location>
</feature>
<dbReference type="PANTHER" id="PTHR31973">
    <property type="entry name" value="POLYPROTEIN, PUTATIVE-RELATED"/>
    <property type="match status" value="1"/>
</dbReference>
<name>A0ABQ7WNY0_SOLTU</name>
<evidence type="ECO:0000313" key="2">
    <source>
        <dbReference type="EMBL" id="KAH0781739.1"/>
    </source>
</evidence>
<protein>
    <submittedName>
        <fullName evidence="2">Uncharacterized protein</fullName>
    </submittedName>
</protein>
<dbReference type="EMBL" id="JAIVGD010000001">
    <property type="protein sequence ID" value="KAH0781739.1"/>
    <property type="molecule type" value="Genomic_DNA"/>
</dbReference>
<gene>
    <name evidence="2" type="ORF">KY290_001337</name>
</gene>
<organism evidence="2 3">
    <name type="scientific">Solanum tuberosum</name>
    <name type="common">Potato</name>
    <dbReference type="NCBI Taxonomy" id="4113"/>
    <lineage>
        <taxon>Eukaryota</taxon>
        <taxon>Viridiplantae</taxon>
        <taxon>Streptophyta</taxon>
        <taxon>Embryophyta</taxon>
        <taxon>Tracheophyta</taxon>
        <taxon>Spermatophyta</taxon>
        <taxon>Magnoliopsida</taxon>
        <taxon>eudicotyledons</taxon>
        <taxon>Gunneridae</taxon>
        <taxon>Pentapetalae</taxon>
        <taxon>asterids</taxon>
        <taxon>lamiids</taxon>
        <taxon>Solanales</taxon>
        <taxon>Solanaceae</taxon>
        <taxon>Solanoideae</taxon>
        <taxon>Solaneae</taxon>
        <taxon>Solanum</taxon>
    </lineage>
</organism>
<keyword evidence="3" id="KW-1185">Reference proteome</keyword>
<proteinExistence type="predicted"/>
<comment type="caution">
    <text evidence="2">The sequence shown here is derived from an EMBL/GenBank/DDBJ whole genome shotgun (WGS) entry which is preliminary data.</text>
</comment>
<sequence length="321" mass="37500">MELGLIGAVKDLFLEAEHRNCVRHMYQNFKQKHKGKALKDLVWNTVTASNKEIFHKCMKELYQEDKAAREWFNNPERPFQSWTRALIRTNTKCDMLLNNFCEGFKIERVEDYVDTFYTIETFKNVYSYYINPTNLEDHLPKVVDCGEVIPPKIVKKNRGRKPKSRKKEPKELEKKTNIEAIGKAEKRAEQKSEKRRPQKLSKKGYAGYVFDLQKAISPAEEASNDGDYLNMYRLEMWNNNHQGLNLAYQSIITQAPIEEHVIVVQTDVVAAQGVDEVEIKGIKITRLSQTSKRGRLFKRKVMKEYIVEVQKKKKIGNHSKV</sequence>
<dbReference type="PANTHER" id="PTHR31973:SF187">
    <property type="entry name" value="MUTATOR TRANSPOSASE MUDRA PROTEIN"/>
    <property type="match status" value="1"/>
</dbReference>
<reference evidence="2 3" key="1">
    <citation type="journal article" date="2021" name="bioRxiv">
        <title>Chromosome-scale and haplotype-resolved genome assembly of a tetraploid potato cultivar.</title>
        <authorList>
            <person name="Sun H."/>
            <person name="Jiao W.-B."/>
            <person name="Krause K."/>
            <person name="Campoy J.A."/>
            <person name="Goel M."/>
            <person name="Folz-Donahue K."/>
            <person name="Kukat C."/>
            <person name="Huettel B."/>
            <person name="Schneeberger K."/>
        </authorList>
    </citation>
    <scope>NUCLEOTIDE SEQUENCE [LARGE SCALE GENOMIC DNA]</scope>
    <source>
        <strain evidence="2">SolTubOtavaFocal</strain>
        <tissue evidence="2">Leaves</tissue>
    </source>
</reference>
<dbReference type="Proteomes" id="UP000826656">
    <property type="component" value="Unassembled WGS sequence"/>
</dbReference>
<accession>A0ABQ7WNY0</accession>
<evidence type="ECO:0000313" key="3">
    <source>
        <dbReference type="Proteomes" id="UP000826656"/>
    </source>
</evidence>